<evidence type="ECO:0000256" key="13">
    <source>
        <dbReference type="ARBA" id="ARBA00023157"/>
    </source>
</evidence>
<dbReference type="PROSITE" id="PS50011">
    <property type="entry name" value="PROTEIN_KINASE_DOM"/>
    <property type="match status" value="1"/>
</dbReference>
<evidence type="ECO:0000256" key="5">
    <source>
        <dbReference type="ARBA" id="ARBA00022692"/>
    </source>
</evidence>
<dbReference type="GO" id="GO:0030247">
    <property type="term" value="F:polysaccharide binding"/>
    <property type="evidence" value="ECO:0007669"/>
    <property type="project" value="InterPro"/>
</dbReference>
<dbReference type="Gene3D" id="2.10.25.10">
    <property type="entry name" value="Laminin"/>
    <property type="match status" value="2"/>
</dbReference>
<evidence type="ECO:0000256" key="12">
    <source>
        <dbReference type="ARBA" id="ARBA00023136"/>
    </source>
</evidence>
<dbReference type="SUPFAM" id="SSF57184">
    <property type="entry name" value="Growth factor receptor domain"/>
    <property type="match status" value="1"/>
</dbReference>
<evidence type="ECO:0000256" key="7">
    <source>
        <dbReference type="ARBA" id="ARBA00022737"/>
    </source>
</evidence>
<keyword evidence="14" id="KW-0325">Glycoprotein</keyword>
<dbReference type="GO" id="GO:0005886">
    <property type="term" value="C:plasma membrane"/>
    <property type="evidence" value="ECO:0007669"/>
    <property type="project" value="TreeGrafter"/>
</dbReference>
<keyword evidence="10 15" id="KW-0067">ATP-binding</keyword>
<feature type="domain" description="Protein kinase" evidence="18">
    <location>
        <begin position="801"/>
        <end position="1008"/>
    </location>
</feature>
<dbReference type="InterPro" id="IPR000742">
    <property type="entry name" value="EGF"/>
</dbReference>
<keyword evidence="2" id="KW-0723">Serine/threonine-protein kinase</keyword>
<organism evidence="19 20">
    <name type="scientific">Panicum virgatum</name>
    <name type="common">Blackwell switchgrass</name>
    <dbReference type="NCBI Taxonomy" id="38727"/>
    <lineage>
        <taxon>Eukaryota</taxon>
        <taxon>Viridiplantae</taxon>
        <taxon>Streptophyta</taxon>
        <taxon>Embryophyta</taxon>
        <taxon>Tracheophyta</taxon>
        <taxon>Spermatophyta</taxon>
        <taxon>Magnoliopsida</taxon>
        <taxon>Liliopsida</taxon>
        <taxon>Poales</taxon>
        <taxon>Poaceae</taxon>
        <taxon>PACMAD clade</taxon>
        <taxon>Panicoideae</taxon>
        <taxon>Panicodae</taxon>
        <taxon>Paniceae</taxon>
        <taxon>Panicinae</taxon>
        <taxon>Panicum</taxon>
        <taxon>Panicum sect. Hiantes</taxon>
    </lineage>
</organism>
<dbReference type="PANTHER" id="PTHR27005">
    <property type="entry name" value="WALL-ASSOCIATED RECEPTOR KINASE-LIKE 21"/>
    <property type="match status" value="1"/>
</dbReference>
<evidence type="ECO:0000256" key="1">
    <source>
        <dbReference type="ARBA" id="ARBA00004479"/>
    </source>
</evidence>
<dbReference type="InterPro" id="IPR017441">
    <property type="entry name" value="Protein_kinase_ATP_BS"/>
</dbReference>
<evidence type="ECO:0000256" key="11">
    <source>
        <dbReference type="ARBA" id="ARBA00022989"/>
    </source>
</evidence>
<dbReference type="InterPro" id="IPR025287">
    <property type="entry name" value="WAK_GUB"/>
</dbReference>
<dbReference type="Gene3D" id="1.10.510.10">
    <property type="entry name" value="Transferase(Phosphotransferase) domain 1"/>
    <property type="match status" value="1"/>
</dbReference>
<keyword evidence="5 16" id="KW-0812">Transmembrane</keyword>
<comment type="subcellular location">
    <subcellularLocation>
        <location evidence="1">Membrane</location>
        <topology evidence="1">Single-pass type I membrane protein</topology>
    </subcellularLocation>
</comment>
<dbReference type="FunFam" id="2.10.25.10:FF:000038">
    <property type="entry name" value="Fibrillin 2"/>
    <property type="match status" value="1"/>
</dbReference>
<dbReference type="PANTHER" id="PTHR27005:SF215">
    <property type="entry name" value="OS09G0562600 PROTEIN"/>
    <property type="match status" value="1"/>
</dbReference>
<dbReference type="Gene3D" id="3.30.200.20">
    <property type="entry name" value="Phosphorylase Kinase, domain 1"/>
    <property type="match status" value="1"/>
</dbReference>
<evidence type="ECO:0000256" key="15">
    <source>
        <dbReference type="PROSITE-ProRule" id="PRU10141"/>
    </source>
</evidence>
<reference evidence="19 20" key="1">
    <citation type="submission" date="2020-05" db="EMBL/GenBank/DDBJ databases">
        <title>WGS assembly of Panicum virgatum.</title>
        <authorList>
            <person name="Lovell J.T."/>
            <person name="Jenkins J."/>
            <person name="Shu S."/>
            <person name="Juenger T.E."/>
            <person name="Schmutz J."/>
        </authorList>
    </citation>
    <scope>NUCLEOTIDE SEQUENCE [LARGE SCALE GENOMIC DNA]</scope>
    <source>
        <strain evidence="20">cv. AP13</strain>
    </source>
</reference>
<keyword evidence="12 16" id="KW-0472">Membrane</keyword>
<keyword evidence="9" id="KW-0418">Kinase</keyword>
<sequence length="1008" mass="108110">MMPAARLPAAAALMLMMALQLSAAAAMSPGVPIGLPNCSTTCGDVVVPYPFGLGPSRCYWPGLNLTCDTSRHPPRLLIGDDGNLRVTEISLRNQTMRVMGSRAVVNTTGGPPSSDSWNLPFGRGFTRHGYRLSYRNELVVDGCNAAATLLASSGVVVAGCASLCTGSRGDIDDFFFSTTACTGTSGCCRAPLTTSAPGRLEAKSLVSGSGRNRTVEPLLVYVAEAGWIDHGHHAMMGTDGVDEAPILLAWSVTRGLSPQPQRCDDDTRRRLCKSQNSRCLADLGGAGFLCQCQDGYDGNPYLPGGCQDIDECKLPSEDIGCFGECVNTVGSYYCLCPHRSYGNPDAQDGCVNISSTTTADEELLPTVAPAPIGLPNCSTTCGDVSVPYPFGIGAAAGCSWPGFHLTCNTSYNPPRLFIDSNATLEVDDIFLADSTLRVIYETTVVSLGSSDGGNGHMVGAYNLPDIGGPYMLSDSNEFILYGCDAQATLYGEYINGSSSTTSNDSVISRCVSTCSSDQVAVAAENSGSGLPVPMLTDGTSRSYCSGNDGCCHAPISAGSAPRGLDFKGLNTSQKNPVCMFVSEEGLTDQWQAIFNISDLGMRFYSVEASPLVLRWVVKEGFSVPASANSSGQCPGDVAKRLCRSEHSNCKQEYGGFTCHCYQGYQGNPYIANGCQDIDECRITKVRDSCFGDCINLPGDYECRCPRGTHGNATERGGCIAGSPTGLIIGLSVASGPVFLLLVLGITLVLSKIKQHRKEMLKQKYFKQNRGQLLQQLVSQNADIAERMIIPVDELAKATNNFDRARELGGGGHGTVYKGILSDLHVVAIKKSKITIQKEIDEFINEVAILSQINHKNVVKLFGCCLETEVPLLVYEFISNGTLYHHLHAEGPRSLSWSSRLRIATEIATSLAYLHSSVSIPIIHRDIKSSNILLDDTLTSKVSDFGASRYIPTDKTGLTTRVQGTAGYLDPMYFYTGRLTEKSDVYSFGVILVELLTRKKTISIFIRRR</sequence>
<feature type="chain" id="PRO_5035751985" description="Protein kinase domain-containing protein" evidence="17">
    <location>
        <begin position="25"/>
        <end position="1008"/>
    </location>
</feature>
<dbReference type="PROSITE" id="PS01187">
    <property type="entry name" value="EGF_CA"/>
    <property type="match status" value="2"/>
</dbReference>
<keyword evidence="8 15" id="KW-0547">Nucleotide-binding</keyword>
<dbReference type="EMBL" id="CM029052">
    <property type="protein sequence ID" value="KAG2555991.1"/>
    <property type="molecule type" value="Genomic_DNA"/>
</dbReference>
<dbReference type="InterPro" id="IPR018097">
    <property type="entry name" value="EGF_Ca-bd_CS"/>
</dbReference>
<dbReference type="InterPro" id="IPR000152">
    <property type="entry name" value="EGF-type_Asp/Asn_hydroxyl_site"/>
</dbReference>
<dbReference type="PROSITE" id="PS00107">
    <property type="entry name" value="PROTEIN_KINASE_ATP"/>
    <property type="match status" value="1"/>
</dbReference>
<dbReference type="Proteomes" id="UP000823388">
    <property type="component" value="Chromosome 8N"/>
</dbReference>
<evidence type="ECO:0000256" key="8">
    <source>
        <dbReference type="ARBA" id="ARBA00022741"/>
    </source>
</evidence>
<feature type="binding site" evidence="15">
    <location>
        <position position="830"/>
    </location>
    <ligand>
        <name>ATP</name>
        <dbReference type="ChEBI" id="CHEBI:30616"/>
    </ligand>
</feature>
<dbReference type="SUPFAM" id="SSF56112">
    <property type="entry name" value="Protein kinase-like (PK-like)"/>
    <property type="match status" value="1"/>
</dbReference>
<dbReference type="SMART" id="SM00220">
    <property type="entry name" value="S_TKc"/>
    <property type="match status" value="1"/>
</dbReference>
<dbReference type="SUPFAM" id="SSF57196">
    <property type="entry name" value="EGF/Laminin"/>
    <property type="match status" value="2"/>
</dbReference>
<keyword evidence="7" id="KW-0677">Repeat</keyword>
<dbReference type="FunFam" id="3.30.200.20:FF:000043">
    <property type="entry name" value="Wall-associated receptor kinase 2"/>
    <property type="match status" value="1"/>
</dbReference>
<evidence type="ECO:0000256" key="2">
    <source>
        <dbReference type="ARBA" id="ARBA00022527"/>
    </source>
</evidence>
<dbReference type="InterPro" id="IPR008271">
    <property type="entry name" value="Ser/Thr_kinase_AS"/>
</dbReference>
<keyword evidence="11 16" id="KW-1133">Transmembrane helix</keyword>
<dbReference type="InterPro" id="IPR009030">
    <property type="entry name" value="Growth_fac_rcpt_cys_sf"/>
</dbReference>
<dbReference type="InterPro" id="IPR049883">
    <property type="entry name" value="NOTCH1_EGF-like"/>
</dbReference>
<dbReference type="PROSITE" id="PS00108">
    <property type="entry name" value="PROTEIN_KINASE_ST"/>
    <property type="match status" value="1"/>
</dbReference>
<evidence type="ECO:0000313" key="20">
    <source>
        <dbReference type="Proteomes" id="UP000823388"/>
    </source>
</evidence>
<keyword evidence="13" id="KW-1015">Disulfide bond</keyword>
<evidence type="ECO:0000256" key="14">
    <source>
        <dbReference type="ARBA" id="ARBA00023180"/>
    </source>
</evidence>
<protein>
    <recommendedName>
        <fullName evidence="18">Protein kinase domain-containing protein</fullName>
    </recommendedName>
</protein>
<evidence type="ECO:0000256" key="6">
    <source>
        <dbReference type="ARBA" id="ARBA00022729"/>
    </source>
</evidence>
<comment type="caution">
    <text evidence="19">The sequence shown here is derived from an EMBL/GenBank/DDBJ whole genome shotgun (WGS) entry which is preliminary data.</text>
</comment>
<evidence type="ECO:0000256" key="10">
    <source>
        <dbReference type="ARBA" id="ARBA00022840"/>
    </source>
</evidence>
<dbReference type="InterPro" id="IPR045274">
    <property type="entry name" value="WAK-like"/>
</dbReference>
<evidence type="ECO:0000256" key="9">
    <source>
        <dbReference type="ARBA" id="ARBA00022777"/>
    </source>
</evidence>
<evidence type="ECO:0000313" key="19">
    <source>
        <dbReference type="EMBL" id="KAG2555991.1"/>
    </source>
</evidence>
<dbReference type="AlphaFoldDB" id="A0A8T0P1D7"/>
<dbReference type="InterPro" id="IPR011009">
    <property type="entry name" value="Kinase-like_dom_sf"/>
</dbReference>
<dbReference type="GO" id="GO:0004674">
    <property type="term" value="F:protein serine/threonine kinase activity"/>
    <property type="evidence" value="ECO:0007669"/>
    <property type="project" value="UniProtKB-KW"/>
</dbReference>
<dbReference type="SMART" id="SM00179">
    <property type="entry name" value="EGF_CA"/>
    <property type="match status" value="3"/>
</dbReference>
<evidence type="ECO:0000256" key="3">
    <source>
        <dbReference type="ARBA" id="ARBA00022536"/>
    </source>
</evidence>
<gene>
    <name evidence="19" type="ORF">PVAP13_8NG042600</name>
</gene>
<dbReference type="InterPro" id="IPR000719">
    <property type="entry name" value="Prot_kinase_dom"/>
</dbReference>
<dbReference type="GO" id="GO:0005524">
    <property type="term" value="F:ATP binding"/>
    <property type="evidence" value="ECO:0007669"/>
    <property type="project" value="UniProtKB-UniRule"/>
</dbReference>
<keyword evidence="3" id="KW-0245">EGF-like domain</keyword>
<evidence type="ECO:0000256" key="16">
    <source>
        <dbReference type="SAM" id="Phobius"/>
    </source>
</evidence>
<feature type="signal peptide" evidence="17">
    <location>
        <begin position="1"/>
        <end position="24"/>
    </location>
</feature>
<dbReference type="PROSITE" id="PS00010">
    <property type="entry name" value="ASX_HYDROXYL"/>
    <property type="match status" value="1"/>
</dbReference>
<evidence type="ECO:0000259" key="18">
    <source>
        <dbReference type="PROSITE" id="PS50011"/>
    </source>
</evidence>
<dbReference type="Pfam" id="PF07714">
    <property type="entry name" value="PK_Tyr_Ser-Thr"/>
    <property type="match status" value="1"/>
</dbReference>
<dbReference type="Pfam" id="PF07645">
    <property type="entry name" value="EGF_CA"/>
    <property type="match status" value="2"/>
</dbReference>
<keyword evidence="20" id="KW-1185">Reference proteome</keyword>
<keyword evidence="6 17" id="KW-0732">Signal</keyword>
<dbReference type="GO" id="GO:0007166">
    <property type="term" value="P:cell surface receptor signaling pathway"/>
    <property type="evidence" value="ECO:0007669"/>
    <property type="project" value="InterPro"/>
</dbReference>
<dbReference type="SMART" id="SM00181">
    <property type="entry name" value="EGF"/>
    <property type="match status" value="4"/>
</dbReference>
<dbReference type="Pfam" id="PF13947">
    <property type="entry name" value="GUB_WAK_bind"/>
    <property type="match status" value="2"/>
</dbReference>
<evidence type="ECO:0000256" key="17">
    <source>
        <dbReference type="SAM" id="SignalP"/>
    </source>
</evidence>
<feature type="transmembrane region" description="Helical" evidence="16">
    <location>
        <begin position="726"/>
        <end position="749"/>
    </location>
</feature>
<evidence type="ECO:0000256" key="4">
    <source>
        <dbReference type="ARBA" id="ARBA00022679"/>
    </source>
</evidence>
<dbReference type="CDD" id="cd00054">
    <property type="entry name" value="EGF_CA"/>
    <property type="match status" value="2"/>
</dbReference>
<dbReference type="GO" id="GO:0005509">
    <property type="term" value="F:calcium ion binding"/>
    <property type="evidence" value="ECO:0007669"/>
    <property type="project" value="InterPro"/>
</dbReference>
<name>A0A8T0P1D7_PANVG</name>
<accession>A0A8T0P1D7</accession>
<dbReference type="InterPro" id="IPR001245">
    <property type="entry name" value="Ser-Thr/Tyr_kinase_cat_dom"/>
</dbReference>
<dbReference type="InterPro" id="IPR001881">
    <property type="entry name" value="EGF-like_Ca-bd_dom"/>
</dbReference>
<keyword evidence="4" id="KW-0808">Transferase</keyword>
<proteinExistence type="predicted"/>